<dbReference type="CDD" id="cd02784">
    <property type="entry name" value="MopB_CT_PHLH"/>
    <property type="match status" value="1"/>
</dbReference>
<evidence type="ECO:0000313" key="3">
    <source>
        <dbReference type="Proteomes" id="UP000231019"/>
    </source>
</evidence>
<reference evidence="2 3" key="1">
    <citation type="submission" date="2017-09" db="EMBL/GenBank/DDBJ databases">
        <title>Depth-based differentiation of microbial function through sediment-hosted aquifers and enrichment of novel symbionts in the deep terrestrial subsurface.</title>
        <authorList>
            <person name="Probst A.J."/>
            <person name="Ladd B."/>
            <person name="Jarett J.K."/>
            <person name="Geller-Mcgrath D.E."/>
            <person name="Sieber C.M."/>
            <person name="Emerson J.B."/>
            <person name="Anantharaman K."/>
            <person name="Thomas B.C."/>
            <person name="Malmstrom R."/>
            <person name="Stieglmeier M."/>
            <person name="Klingl A."/>
            <person name="Woyke T."/>
            <person name="Ryan C.M."/>
            <person name="Banfield J.F."/>
        </authorList>
    </citation>
    <scope>NUCLEOTIDE SEQUENCE [LARGE SCALE GENOMIC DNA]</scope>
    <source>
        <strain evidence="2">CG17_big_fil_post_rev_8_21_14_2_50_48_46</strain>
    </source>
</reference>
<dbReference type="PROSITE" id="PS51379">
    <property type="entry name" value="4FE4S_FER_2"/>
    <property type="match status" value="2"/>
</dbReference>
<dbReference type="Gene3D" id="3.30.70.20">
    <property type="match status" value="2"/>
</dbReference>
<gene>
    <name evidence="2" type="ORF">COW36_10560</name>
</gene>
<dbReference type="PANTHER" id="PTHR42783">
    <property type="entry name" value="GLUTAMATE SYNTHASE [NADPH] SMALL CHAIN"/>
    <property type="match status" value="1"/>
</dbReference>
<dbReference type="Gene3D" id="3.30.200.210">
    <property type="match status" value="1"/>
</dbReference>
<dbReference type="Gene3D" id="3.30.2070.10">
    <property type="entry name" value="Formate dehydrogenase/DMSO reductase"/>
    <property type="match status" value="1"/>
</dbReference>
<dbReference type="SUPFAM" id="SSF50692">
    <property type="entry name" value="ADC-like"/>
    <property type="match status" value="1"/>
</dbReference>
<dbReference type="EMBL" id="PFFQ01000031">
    <property type="protein sequence ID" value="PIW17070.1"/>
    <property type="molecule type" value="Genomic_DNA"/>
</dbReference>
<dbReference type="InterPro" id="IPR017896">
    <property type="entry name" value="4Fe4S_Fe-S-bd"/>
</dbReference>
<dbReference type="Gene3D" id="3.40.228.10">
    <property type="entry name" value="Dimethylsulfoxide Reductase, domain 2"/>
    <property type="match status" value="1"/>
</dbReference>
<dbReference type="Gene3D" id="2.40.40.20">
    <property type="match status" value="1"/>
</dbReference>
<dbReference type="InterPro" id="IPR009010">
    <property type="entry name" value="Asp_de-COase-like_dom_sf"/>
</dbReference>
<dbReference type="InterPro" id="IPR030948">
    <property type="entry name" value="TAT_var_transloc_signal_dom"/>
</dbReference>
<organism evidence="2 3">
    <name type="scientific">bacterium (Candidatus Blackallbacteria) CG17_big_fil_post_rev_8_21_14_2_50_48_46</name>
    <dbReference type="NCBI Taxonomy" id="2014261"/>
    <lineage>
        <taxon>Bacteria</taxon>
        <taxon>Candidatus Blackallbacteria</taxon>
    </lineage>
</organism>
<sequence>MQQNKPTLKYWQALEELQDSPEVLEAKGHEFKQGVTDDFDPSEMGAVSRRRFLAAMGASAAFALTSCKSYMDHGKVVPYNHQTEEVIVGRPTFFASAVRTRDAACSVLVRTREGRPINLAGNPENPFNQGHINSQFLASVTALYDPERLSKPHKPDGSKLSWQEADDAIRKALQGDKQVALIAHSILSPAFSQLLKDFQAHYSNVKVYTHNTFHDGMRQAAWKKSYGQGVFPALQWDQADVVLALESDFLGVEGDLEMARLFADRRDIMNKASFNRFYVAEGNLSQTGMNADYRLRLRPDAQYSLVMGLLNELGSSLSSMTLASVAKAHGLSEAVLKHLVEDLKNSHGKALVYAGDRLPEAVHIAVNALNDHLGASALYRQESSVAQLEGSSVQDWEKLVSDMKSGAVGAVLHLGSNPVFELPTDLGYAEAVAKVPLIATLGTQVSETTAKSTHVLPVHHDLESWGDFKSRTGLHLLQQPVIRPIHDSRQAEGLFLAWLKGESYSEDLYLHYLQDYWQKQVYTKVKPLADFKTFWNSALHDGFVQYAEPVAKPGAFKASALKEAQAPETGKDFVVLLGRSYAVGGDGEFAGNGWLQEIPHPVSKVVWSNYAAISVTAANELGIKTDDLVQVQVGNRTLELPALVQPGMADKVIAIELGYGRSVAGMIGSEVGFNAHQLLSKADQNNPWILKGALSKGNGKKHLVCTQLHHAFDLEREQDLHIKRGIVHEANYPEYVKDPHSAAMHTHHLINVTKMHTYEGVKWAMAIDANKCTGCGTCVMACNVENNVPVVGPEQVDKGREMHWMRLDRYYSGTPEEPTVSIQPMLCQHCDNAPCEVVCPVNATNHSPDGLNQMAYNRCVGTRYCSNNCPYKVRRFNFFDYRNRFAKAYYRQEVHQLQHNPEVTVRSRGVMEKCTFCVQRLMWARQEAIREKRALKGSDVTTACQESCPSHAIVFGDMNDSESPIMKYRKHVTGYHVLEEVNARPNVTYVAKLRNTHDHRNTHA</sequence>
<evidence type="ECO:0000313" key="2">
    <source>
        <dbReference type="EMBL" id="PIW17070.1"/>
    </source>
</evidence>
<dbReference type="AlphaFoldDB" id="A0A2M7G566"/>
<dbReference type="Proteomes" id="UP000231019">
    <property type="component" value="Unassembled WGS sequence"/>
</dbReference>
<accession>A0A2M7G566</accession>
<dbReference type="PANTHER" id="PTHR42783:SF3">
    <property type="entry name" value="GLUTAMATE SYNTHASE [NADPH] SMALL CHAIN-RELATED"/>
    <property type="match status" value="1"/>
</dbReference>
<dbReference type="CDD" id="cd10551">
    <property type="entry name" value="PsrB"/>
    <property type="match status" value="1"/>
</dbReference>
<dbReference type="NCBIfam" id="TIGR04519">
    <property type="entry name" value="MoCo_extend_TAT"/>
    <property type="match status" value="1"/>
</dbReference>
<dbReference type="SUPFAM" id="SSF53706">
    <property type="entry name" value="Formate dehydrogenase/DMSO reductase, domains 1-3"/>
    <property type="match status" value="1"/>
</dbReference>
<dbReference type="SUPFAM" id="SSF54862">
    <property type="entry name" value="4Fe-4S ferredoxins"/>
    <property type="match status" value="1"/>
</dbReference>
<feature type="domain" description="4Fe-4S ferredoxin-type" evidence="1">
    <location>
        <begin position="763"/>
        <end position="793"/>
    </location>
</feature>
<dbReference type="Pfam" id="PF12838">
    <property type="entry name" value="Fer4_7"/>
    <property type="match status" value="1"/>
</dbReference>
<name>A0A2M7G566_9BACT</name>
<evidence type="ECO:0000259" key="1">
    <source>
        <dbReference type="PROSITE" id="PS51379"/>
    </source>
</evidence>
<comment type="caution">
    <text evidence="2">The sequence shown here is derived from an EMBL/GenBank/DDBJ whole genome shotgun (WGS) entry which is preliminary data.</text>
</comment>
<dbReference type="Gene3D" id="3.40.50.740">
    <property type="match status" value="1"/>
</dbReference>
<protein>
    <submittedName>
        <fullName evidence="2">Molybdopterin oxidoreductase</fullName>
    </submittedName>
</protein>
<proteinExistence type="predicted"/>
<feature type="domain" description="4Fe-4S ferredoxin-type" evidence="1">
    <location>
        <begin position="818"/>
        <end position="849"/>
    </location>
</feature>